<sequence>MQAFTRAFVRRTGAACAAAAVLIGGTFAAGAATAAPQNDPSSGASPSSTVASAPGPTPGTGSTPAPGAGSTAPPSDGALPAGLQEAVKRDLGKTVAEFDANGELAKKAAVVQAEVTKVDPESVVSVKAGTIEVKTSAQAAASAKAAAGTAKIVLAPAEAPSAGAKVGASSVDALFADYVAKFGVKNLQSVMVNTAGDYVIRTGDTKIGAESAPSTAVTFSAAARPSVADFEAKYNNVVVTAASGPATSLAVKSPAGDVANGQGYASHIIDKNYETCSIGWNGFNSKGDPAVISAGHCTRDGSLKDAQLTDPLHDTAGKPGSSNIVLLDRLGTFGFSQFGGPGNSPVTGLTPTSGPGDYGNIGTDVSVIDSITAGLNQLPRVTDWKNPANITASGPKVTGVSSAIMGADICKSGRTTGWTCGTVDEVGIFLVGGVQNPMSAADVRAVRGFASTKMASDHGDSGGAVISGTTAVGILSAGDGHSTYSTDLPDALAHTNGYTVKVFVNSPTLTIPANNGTLHRSTTITGKVAGAQAGTKVTVSLDGKTSTVATGANGAWSVKAPNKFGTFKITAQAKSGFSSSAVANFSVRVVKQTLAAPTFTAPAVNGSAPAPVKAITGTGKPGATVELSVGITRTAAKLAGGIARTAVVGANGKWSVAVSPTLAVGSYTVTARQRLTDWNDSTLVTSKFKVVPDTPAIGSPTNGQKFPAASAPMAISGSNTAGATVSVTINGQKFDVKVVGGTWTVAFGARFVPGNHSVSVTQTIAGLTSAAARSSFTVLAIPAPPAVQQPSNPGSAPAAPATQPPSDDGRLAVTGASSTVAGFGAAGGVLLLAGAALKLFRRRKGTN</sequence>
<dbReference type="RefSeq" id="WP_110501891.1">
    <property type="nucleotide sequence ID" value="NZ_QJVD01000017.1"/>
</dbReference>
<accession>A0A2V5L6C9</accession>
<organism evidence="9 10">
    <name type="scientific">Arthrobacter livingstonensis</name>
    <dbReference type="NCBI Taxonomy" id="670078"/>
    <lineage>
        <taxon>Bacteria</taxon>
        <taxon>Bacillati</taxon>
        <taxon>Actinomycetota</taxon>
        <taxon>Actinomycetes</taxon>
        <taxon>Micrococcales</taxon>
        <taxon>Micrococcaceae</taxon>
        <taxon>Arthrobacter</taxon>
    </lineage>
</organism>
<comment type="caution">
    <text evidence="9">The sequence shown here is derived from an EMBL/GenBank/DDBJ whole genome shotgun (WGS) entry which is preliminary data.</text>
</comment>
<dbReference type="PROSITE" id="PS50847">
    <property type="entry name" value="GRAM_POS_ANCHORING"/>
    <property type="match status" value="1"/>
</dbReference>
<dbReference type="InterPro" id="IPR019931">
    <property type="entry name" value="LPXTG_anchor"/>
</dbReference>
<evidence type="ECO:0000259" key="8">
    <source>
        <dbReference type="PROSITE" id="PS50847"/>
    </source>
</evidence>
<name>A0A2V5L6C9_9MICC</name>
<dbReference type="GO" id="GO:0005975">
    <property type="term" value="P:carbohydrate metabolic process"/>
    <property type="evidence" value="ECO:0007669"/>
    <property type="project" value="UniProtKB-ARBA"/>
</dbReference>
<evidence type="ECO:0000256" key="2">
    <source>
        <dbReference type="ARBA" id="ARBA00022525"/>
    </source>
</evidence>
<dbReference type="Gene3D" id="2.40.10.10">
    <property type="entry name" value="Trypsin-like serine proteases"/>
    <property type="match status" value="2"/>
</dbReference>
<dbReference type="InterPro" id="IPR009003">
    <property type="entry name" value="Peptidase_S1_PA"/>
</dbReference>
<feature type="chain" id="PRO_5038858954" description="Gram-positive cocci surface proteins LPxTG domain-containing protein" evidence="7">
    <location>
        <begin position="32"/>
        <end position="847"/>
    </location>
</feature>
<dbReference type="SUPFAM" id="SSF50494">
    <property type="entry name" value="Trypsin-like serine proteases"/>
    <property type="match status" value="1"/>
</dbReference>
<evidence type="ECO:0000313" key="9">
    <source>
        <dbReference type="EMBL" id="PYI66182.1"/>
    </source>
</evidence>
<evidence type="ECO:0000256" key="7">
    <source>
        <dbReference type="SAM" id="SignalP"/>
    </source>
</evidence>
<keyword evidence="1" id="KW-0134">Cell wall</keyword>
<keyword evidence="2" id="KW-0964">Secreted</keyword>
<feature type="region of interest" description="Disordered" evidence="5">
    <location>
        <begin position="784"/>
        <end position="813"/>
    </location>
</feature>
<dbReference type="NCBIfam" id="NF033510">
    <property type="entry name" value="Ca_tandemer"/>
    <property type="match status" value="2"/>
</dbReference>
<dbReference type="Proteomes" id="UP000247832">
    <property type="component" value="Unassembled WGS sequence"/>
</dbReference>
<evidence type="ECO:0000313" key="10">
    <source>
        <dbReference type="Proteomes" id="UP000247832"/>
    </source>
</evidence>
<feature type="transmembrane region" description="Helical" evidence="6">
    <location>
        <begin position="820"/>
        <end position="840"/>
    </location>
</feature>
<evidence type="ECO:0000256" key="1">
    <source>
        <dbReference type="ARBA" id="ARBA00022512"/>
    </source>
</evidence>
<keyword evidence="6" id="KW-0472">Membrane</keyword>
<reference evidence="9 10" key="1">
    <citation type="submission" date="2018-05" db="EMBL/GenBank/DDBJ databases">
        <title>Genetic diversity of glacier-inhabiting Cryobacterium bacteria in China and description of Cryobacterium mengkeensis sp. nov. and Arthrobacter glacialis sp. nov.</title>
        <authorList>
            <person name="Liu Q."/>
            <person name="Xin Y.-H."/>
        </authorList>
    </citation>
    <scope>NUCLEOTIDE SEQUENCE [LARGE SCALE GENOMIC DNA]</scope>
    <source>
        <strain evidence="9 10">LI2</strain>
    </source>
</reference>
<feature type="domain" description="Gram-positive cocci surface proteins LPxTG" evidence="8">
    <location>
        <begin position="811"/>
        <end position="847"/>
    </location>
</feature>
<dbReference type="Gene3D" id="2.60.40.10">
    <property type="entry name" value="Immunoglobulins"/>
    <property type="match status" value="3"/>
</dbReference>
<feature type="region of interest" description="Disordered" evidence="5">
    <location>
        <begin position="32"/>
        <end position="80"/>
    </location>
</feature>
<dbReference type="CDD" id="cd21112">
    <property type="entry name" value="alphaLP-like"/>
    <property type="match status" value="1"/>
</dbReference>
<feature type="signal peptide" evidence="7">
    <location>
        <begin position="1"/>
        <end position="31"/>
    </location>
</feature>
<dbReference type="InterPro" id="IPR043504">
    <property type="entry name" value="Peptidase_S1_PA_chymotrypsin"/>
</dbReference>
<feature type="compositionally biased region" description="Low complexity" evidence="5">
    <location>
        <begin position="32"/>
        <end position="75"/>
    </location>
</feature>
<evidence type="ECO:0000256" key="4">
    <source>
        <dbReference type="ARBA" id="ARBA00023088"/>
    </source>
</evidence>
<dbReference type="EMBL" id="QJVD01000017">
    <property type="protein sequence ID" value="PYI66182.1"/>
    <property type="molecule type" value="Genomic_DNA"/>
</dbReference>
<protein>
    <recommendedName>
        <fullName evidence="8">Gram-positive cocci surface proteins LPxTG domain-containing protein</fullName>
    </recommendedName>
</protein>
<dbReference type="OrthoDB" id="8781117at2"/>
<proteinExistence type="predicted"/>
<evidence type="ECO:0000256" key="6">
    <source>
        <dbReference type="SAM" id="Phobius"/>
    </source>
</evidence>
<keyword evidence="6" id="KW-0812">Transmembrane</keyword>
<keyword evidence="6" id="KW-1133">Transmembrane helix</keyword>
<feature type="compositionally biased region" description="Low complexity" evidence="5">
    <location>
        <begin position="790"/>
        <end position="805"/>
    </location>
</feature>
<keyword evidence="4" id="KW-0572">Peptidoglycan-anchor</keyword>
<keyword evidence="3 7" id="KW-0732">Signal</keyword>
<evidence type="ECO:0000256" key="3">
    <source>
        <dbReference type="ARBA" id="ARBA00022729"/>
    </source>
</evidence>
<keyword evidence="10" id="KW-1185">Reference proteome</keyword>
<gene>
    <name evidence="9" type="ORF">CVV68_15435</name>
</gene>
<evidence type="ECO:0000256" key="5">
    <source>
        <dbReference type="SAM" id="MobiDB-lite"/>
    </source>
</evidence>
<dbReference type="InterPro" id="IPR013783">
    <property type="entry name" value="Ig-like_fold"/>
</dbReference>
<dbReference type="AlphaFoldDB" id="A0A2V5L6C9"/>